<dbReference type="InterPro" id="IPR001623">
    <property type="entry name" value="DnaJ_domain"/>
</dbReference>
<dbReference type="PROSITE" id="PS00636">
    <property type="entry name" value="DNAJ_1"/>
    <property type="match status" value="1"/>
</dbReference>
<dbReference type="CDD" id="cd10747">
    <property type="entry name" value="DnaJ_C"/>
    <property type="match status" value="1"/>
</dbReference>
<dbReference type="Proteomes" id="UP000046090">
    <property type="component" value="Unassembled WGS sequence"/>
</dbReference>
<dbReference type="PANTHER" id="PTHR43096:SF52">
    <property type="entry name" value="DNAJ HOMOLOG 1, MITOCHONDRIAL-RELATED"/>
    <property type="match status" value="1"/>
</dbReference>
<dbReference type="PROSITE" id="PS50076">
    <property type="entry name" value="DNAJ_2"/>
    <property type="match status" value="1"/>
</dbReference>
<dbReference type="RefSeq" id="WP_015105924.1">
    <property type="nucleotide sequence ID" value="NZ_CDMK01000001.1"/>
</dbReference>
<dbReference type="Pfam" id="PF00226">
    <property type="entry name" value="DnaJ"/>
    <property type="match status" value="1"/>
</dbReference>
<dbReference type="SUPFAM" id="SSF49493">
    <property type="entry name" value="HSP40/DnaJ peptide-binding domain"/>
    <property type="match status" value="2"/>
</dbReference>
<proteinExistence type="predicted"/>
<dbReference type="GO" id="GO:0042026">
    <property type="term" value="P:protein refolding"/>
    <property type="evidence" value="ECO:0007669"/>
    <property type="project" value="TreeGrafter"/>
</dbReference>
<accession>A0A0K2Y4W3</accession>
<evidence type="ECO:0000259" key="2">
    <source>
        <dbReference type="PROSITE" id="PS50076"/>
    </source>
</evidence>
<keyword evidence="1" id="KW-0143">Chaperone</keyword>
<evidence type="ECO:0000313" key="4">
    <source>
        <dbReference type="Proteomes" id="UP000046090"/>
    </source>
</evidence>
<dbReference type="InterPro" id="IPR036869">
    <property type="entry name" value="J_dom_sf"/>
</dbReference>
<dbReference type="InterPro" id="IPR008971">
    <property type="entry name" value="HSP40/DnaJ_pept-bd"/>
</dbReference>
<dbReference type="CDD" id="cd06257">
    <property type="entry name" value="DnaJ"/>
    <property type="match status" value="1"/>
</dbReference>
<reference evidence="4" key="1">
    <citation type="submission" date="2014-12" db="EMBL/GenBank/DDBJ databases">
        <authorList>
            <person name="Smet A."/>
        </authorList>
    </citation>
    <scope>NUCLEOTIDE SEQUENCE [LARGE SCALE GENOMIC DNA]</scope>
</reference>
<dbReference type="EMBL" id="CDMK01000001">
    <property type="protein sequence ID" value="CRI33873.1"/>
    <property type="molecule type" value="Genomic_DNA"/>
</dbReference>
<feature type="domain" description="J" evidence="2">
    <location>
        <begin position="4"/>
        <end position="68"/>
    </location>
</feature>
<dbReference type="SMART" id="SM00271">
    <property type="entry name" value="DnaJ"/>
    <property type="match status" value="1"/>
</dbReference>
<dbReference type="SUPFAM" id="SSF46565">
    <property type="entry name" value="Chaperone J-domain"/>
    <property type="match status" value="1"/>
</dbReference>
<dbReference type="PANTHER" id="PTHR43096">
    <property type="entry name" value="DNAJ HOMOLOG 1, MITOCHONDRIAL-RELATED"/>
    <property type="match status" value="1"/>
</dbReference>
<dbReference type="Pfam" id="PF01556">
    <property type="entry name" value="DnaJ_C"/>
    <property type="match status" value="1"/>
</dbReference>
<name>A0A0K2Y4W3_HELHE</name>
<dbReference type="GO" id="GO:0005737">
    <property type="term" value="C:cytoplasm"/>
    <property type="evidence" value="ECO:0007669"/>
    <property type="project" value="TreeGrafter"/>
</dbReference>
<dbReference type="InterPro" id="IPR002939">
    <property type="entry name" value="DnaJ_C"/>
</dbReference>
<dbReference type="InterPro" id="IPR018253">
    <property type="entry name" value="DnaJ_domain_CS"/>
</dbReference>
<protein>
    <submittedName>
        <fullName evidence="3">DnaJ-class molecular chaperone CbpA</fullName>
    </submittedName>
</protein>
<dbReference type="GO" id="GO:0051082">
    <property type="term" value="F:unfolded protein binding"/>
    <property type="evidence" value="ECO:0007669"/>
    <property type="project" value="InterPro"/>
</dbReference>
<sequence length="293" mass="32247">MSKSLYSTLEVAEGASQEEIKKSYRRLARKYHPDLNKGKEAEGKFKEINAAYEILSDPQKRAQYDQFGDNMFGGQNFSDFARAQGRGASLDDILASIFGRGGFKSDFMGGGAYGNMGGMGGFNGFGFAPDLDLSVELQITLQEAVLGGKRRVQLSHDSFDIKIPAGVRDGEVLRAKGRGRRQGGMVGDVLLKVRVLEDSIYTQKGDDLYRNFDLPLKTALFGGRVQVETLQKEVALKIPPNTKNAQKFRLKELGVKNRKTGGVGDLYLMANVILPHTDTLSAPFKQTLQEQLP</sequence>
<keyword evidence="4" id="KW-1185">Reference proteome</keyword>
<evidence type="ECO:0000313" key="3">
    <source>
        <dbReference type="EMBL" id="CRI33873.1"/>
    </source>
</evidence>
<dbReference type="PRINTS" id="PR00625">
    <property type="entry name" value="JDOMAIN"/>
</dbReference>
<gene>
    <name evidence="3" type="ORF">HHE01_15590</name>
</gene>
<dbReference type="GeneID" id="76196524"/>
<dbReference type="Gene3D" id="2.60.260.20">
    <property type="entry name" value="Urease metallochaperone UreE, N-terminal domain"/>
    <property type="match status" value="2"/>
</dbReference>
<dbReference type="AlphaFoldDB" id="A0A0K2Y4W3"/>
<evidence type="ECO:0000256" key="1">
    <source>
        <dbReference type="ARBA" id="ARBA00023186"/>
    </source>
</evidence>
<dbReference type="Gene3D" id="1.10.287.110">
    <property type="entry name" value="DnaJ domain"/>
    <property type="match status" value="1"/>
</dbReference>
<organism evidence="3 4">
    <name type="scientific">Helicobacter heilmannii</name>
    <dbReference type="NCBI Taxonomy" id="35817"/>
    <lineage>
        <taxon>Bacteria</taxon>
        <taxon>Pseudomonadati</taxon>
        <taxon>Campylobacterota</taxon>
        <taxon>Epsilonproteobacteria</taxon>
        <taxon>Campylobacterales</taxon>
        <taxon>Helicobacteraceae</taxon>
        <taxon>Helicobacter</taxon>
    </lineage>
</organism>